<evidence type="ECO:0000313" key="3">
    <source>
        <dbReference type="Proteomes" id="UP000245535"/>
    </source>
</evidence>
<protein>
    <submittedName>
        <fullName evidence="2">Uncharacterized protein</fullName>
    </submittedName>
</protein>
<proteinExistence type="predicted"/>
<dbReference type="RefSeq" id="WP_109618731.1">
    <property type="nucleotide sequence ID" value="NZ_QGDO01000003.1"/>
</dbReference>
<dbReference type="Proteomes" id="UP000245535">
    <property type="component" value="Unassembled WGS sequence"/>
</dbReference>
<keyword evidence="3" id="KW-1185">Reference proteome</keyword>
<name>A0A315ZAK8_SEDFL</name>
<comment type="caution">
    <text evidence="2">The sequence shown here is derived from an EMBL/GenBank/DDBJ whole genome shotgun (WGS) entry which is preliminary data.</text>
</comment>
<evidence type="ECO:0000313" key="2">
    <source>
        <dbReference type="EMBL" id="PWJ42093.1"/>
    </source>
</evidence>
<gene>
    <name evidence="2" type="ORF">BC781_103343</name>
</gene>
<feature type="region of interest" description="Disordered" evidence="1">
    <location>
        <begin position="67"/>
        <end position="90"/>
    </location>
</feature>
<sequence>MELDNLNALRYIIPETLFLLDKEKEEFQLTEEEISSLHKGSEQLEVISVEEESVEIETPQEEVKIAPQKTEKPTVETAQEQQEVPKTNEVSTEKKGGIHYLGENKRNILVIVDYKESDFYKSKEFQLLLKIMEAVNVTLHEFVLVNLNENKEISFKKLKEQFIPTKVFYYSDLDKNTYMGDLIKYDIVEKGEFQLISSDSLTQLQNDVEKKKQLWGVLRKTFSV</sequence>
<feature type="compositionally biased region" description="Polar residues" evidence="1">
    <location>
        <begin position="76"/>
        <end position="90"/>
    </location>
</feature>
<reference evidence="2 3" key="1">
    <citation type="submission" date="2018-03" db="EMBL/GenBank/DDBJ databases">
        <title>Genomic Encyclopedia of Archaeal and Bacterial Type Strains, Phase II (KMG-II): from individual species to whole genera.</title>
        <authorList>
            <person name="Goeker M."/>
        </authorList>
    </citation>
    <scope>NUCLEOTIDE SEQUENCE [LARGE SCALE GENOMIC DNA]</scope>
    <source>
        <strain evidence="2 3">DSM 28229</strain>
    </source>
</reference>
<evidence type="ECO:0000256" key="1">
    <source>
        <dbReference type="SAM" id="MobiDB-lite"/>
    </source>
</evidence>
<accession>A0A315ZAK8</accession>
<dbReference type="OrthoDB" id="850998at2"/>
<dbReference type="AlphaFoldDB" id="A0A315ZAK8"/>
<dbReference type="EMBL" id="QGDO01000003">
    <property type="protein sequence ID" value="PWJ42093.1"/>
    <property type="molecule type" value="Genomic_DNA"/>
</dbReference>
<organism evidence="2 3">
    <name type="scientific">Sediminitomix flava</name>
    <dbReference type="NCBI Taxonomy" id="379075"/>
    <lineage>
        <taxon>Bacteria</taxon>
        <taxon>Pseudomonadati</taxon>
        <taxon>Bacteroidota</taxon>
        <taxon>Cytophagia</taxon>
        <taxon>Cytophagales</taxon>
        <taxon>Flammeovirgaceae</taxon>
        <taxon>Sediminitomix</taxon>
    </lineage>
</organism>